<evidence type="ECO:0000313" key="1">
    <source>
        <dbReference type="EMBL" id="KGM86367.1"/>
    </source>
</evidence>
<comment type="caution">
    <text evidence="1">The sequence shown here is derived from an EMBL/GenBank/DDBJ whole genome shotgun (WGS) entry which is preliminary data.</text>
</comment>
<dbReference type="EMBL" id="AONH01000019">
    <property type="protein sequence ID" value="KGM86367.1"/>
    <property type="molecule type" value="Genomic_DNA"/>
</dbReference>
<reference evidence="1 2" key="1">
    <citation type="submission" date="2013-01" db="EMBL/GenBank/DDBJ databases">
        <authorList>
            <person name="Fiebig A."/>
            <person name="Goeker M."/>
            <person name="Klenk H.-P.P."/>
        </authorList>
    </citation>
    <scope>NUCLEOTIDE SEQUENCE [LARGE SCALE GENOMIC DNA]</scope>
    <source>
        <strain evidence="1 2">DSM 17069</strain>
    </source>
</reference>
<feature type="non-terminal residue" evidence="1">
    <location>
        <position position="23"/>
    </location>
</feature>
<name>A0A0A0HF81_9RHOB</name>
<proteinExistence type="predicted"/>
<dbReference type="AlphaFoldDB" id="A0A0A0HF81"/>
<dbReference type="Proteomes" id="UP000030021">
    <property type="component" value="Unassembled WGS sequence"/>
</dbReference>
<protein>
    <submittedName>
        <fullName evidence="1">Uncharacterized protein</fullName>
    </submittedName>
</protein>
<organism evidence="1 2">
    <name type="scientific">Roseovarius mucosus DSM 17069</name>
    <dbReference type="NCBI Taxonomy" id="1288298"/>
    <lineage>
        <taxon>Bacteria</taxon>
        <taxon>Pseudomonadati</taxon>
        <taxon>Pseudomonadota</taxon>
        <taxon>Alphaproteobacteria</taxon>
        <taxon>Rhodobacterales</taxon>
        <taxon>Roseobacteraceae</taxon>
        <taxon>Roseovarius</taxon>
    </lineage>
</organism>
<sequence>MLGLNRLLKKSALKDVILPPRFE</sequence>
<accession>A0A0A0HF81</accession>
<gene>
    <name evidence="1" type="ORF">rosmuc_03778</name>
</gene>
<dbReference type="HOGENOM" id="CLU_3423984_0_0_5"/>
<evidence type="ECO:0000313" key="2">
    <source>
        <dbReference type="Proteomes" id="UP000030021"/>
    </source>
</evidence>